<keyword evidence="2" id="KW-1185">Reference proteome</keyword>
<dbReference type="Proteomes" id="UP001213000">
    <property type="component" value="Unassembled WGS sequence"/>
</dbReference>
<dbReference type="AlphaFoldDB" id="A0AAD5W307"/>
<reference evidence="1" key="1">
    <citation type="submission" date="2022-07" db="EMBL/GenBank/DDBJ databases">
        <title>Genome Sequence of Leucocoprinus birnbaumii.</title>
        <authorList>
            <person name="Buettner E."/>
        </authorList>
    </citation>
    <scope>NUCLEOTIDE SEQUENCE</scope>
    <source>
        <strain evidence="1">VT141</strain>
    </source>
</reference>
<sequence length="223" mass="24822">MRFLYLIPLAKDLIDASLLVSRGAMFGIVPHLRNVDLPGNIVDNTVALIIGNHEQYPPSLVFHPTSPLERSLDESLRYGNSHRAVIVPIATPRADARHIGWGLSTPLSADISPFGLAFLVPEIPATCPPVSMMFVITPPGLRDITILPKPDFDFITCGDVQKEVVRWMQEITVSSELGNGLTAVSTRTEKFYLPDGREVDIELWQWKGLKKHGPESDVWELYL</sequence>
<organism evidence="1 2">
    <name type="scientific">Leucocoprinus birnbaumii</name>
    <dbReference type="NCBI Taxonomy" id="56174"/>
    <lineage>
        <taxon>Eukaryota</taxon>
        <taxon>Fungi</taxon>
        <taxon>Dikarya</taxon>
        <taxon>Basidiomycota</taxon>
        <taxon>Agaricomycotina</taxon>
        <taxon>Agaricomycetes</taxon>
        <taxon>Agaricomycetidae</taxon>
        <taxon>Agaricales</taxon>
        <taxon>Agaricineae</taxon>
        <taxon>Agaricaceae</taxon>
        <taxon>Leucocoprinus</taxon>
    </lineage>
</organism>
<comment type="caution">
    <text evidence="1">The sequence shown here is derived from an EMBL/GenBank/DDBJ whole genome shotgun (WGS) entry which is preliminary data.</text>
</comment>
<gene>
    <name evidence="1" type="ORF">NP233_g1511</name>
</gene>
<accession>A0AAD5W307</accession>
<dbReference type="EMBL" id="JANIEX010000056">
    <property type="protein sequence ID" value="KAJ3574811.1"/>
    <property type="molecule type" value="Genomic_DNA"/>
</dbReference>
<proteinExistence type="predicted"/>
<evidence type="ECO:0000313" key="1">
    <source>
        <dbReference type="EMBL" id="KAJ3574811.1"/>
    </source>
</evidence>
<evidence type="ECO:0000313" key="2">
    <source>
        <dbReference type="Proteomes" id="UP001213000"/>
    </source>
</evidence>
<name>A0AAD5W307_9AGAR</name>
<protein>
    <submittedName>
        <fullName evidence="1">Uncharacterized protein</fullName>
    </submittedName>
</protein>